<dbReference type="Pfam" id="PF00231">
    <property type="entry name" value="ATP-synt"/>
    <property type="match status" value="1"/>
</dbReference>
<dbReference type="InterPro" id="IPR000131">
    <property type="entry name" value="ATP_synth_F1_gsu"/>
</dbReference>
<comment type="subcellular location">
    <subcellularLocation>
        <location evidence="1">Membrane</location>
        <topology evidence="1">Peripheral membrane protein</topology>
    </subcellularLocation>
</comment>
<evidence type="ECO:0000256" key="5">
    <source>
        <dbReference type="ARBA" id="ARBA00023065"/>
    </source>
</evidence>
<reference evidence="10" key="1">
    <citation type="submission" date="2021-02" db="EMBL/GenBank/DDBJ databases">
        <authorList>
            <person name="Dougan E. K."/>
            <person name="Rhodes N."/>
            <person name="Thang M."/>
            <person name="Chan C."/>
        </authorList>
    </citation>
    <scope>NUCLEOTIDE SEQUENCE</scope>
</reference>
<keyword evidence="6" id="KW-0472">Membrane</keyword>
<keyword evidence="7" id="KW-0139">CF(1)</keyword>
<dbReference type="Proteomes" id="UP000626109">
    <property type="component" value="Unassembled WGS sequence"/>
</dbReference>
<organism evidence="10 11">
    <name type="scientific">Polarella glacialis</name>
    <name type="common">Dinoflagellate</name>
    <dbReference type="NCBI Taxonomy" id="89957"/>
    <lineage>
        <taxon>Eukaryota</taxon>
        <taxon>Sar</taxon>
        <taxon>Alveolata</taxon>
        <taxon>Dinophyceae</taxon>
        <taxon>Suessiales</taxon>
        <taxon>Suessiaceae</taxon>
        <taxon>Polarella</taxon>
    </lineage>
</organism>
<keyword evidence="3" id="KW-0813">Transport</keyword>
<evidence type="ECO:0000313" key="11">
    <source>
        <dbReference type="Proteomes" id="UP000626109"/>
    </source>
</evidence>
<dbReference type="PRINTS" id="PR00126">
    <property type="entry name" value="ATPASEGAMMA"/>
</dbReference>
<evidence type="ECO:0000256" key="9">
    <source>
        <dbReference type="ARBA" id="ARBA00031066"/>
    </source>
</evidence>
<protein>
    <recommendedName>
        <fullName evidence="9">F-ATPase gamma subunit</fullName>
    </recommendedName>
</protein>
<dbReference type="InterPro" id="IPR023632">
    <property type="entry name" value="ATP_synth_F1_gsu_CS"/>
</dbReference>
<dbReference type="Gene3D" id="3.40.1380.10">
    <property type="match status" value="1"/>
</dbReference>
<dbReference type="Gene3D" id="1.10.287.80">
    <property type="entry name" value="ATP synthase, gamma subunit, helix hairpin domain"/>
    <property type="match status" value="1"/>
</dbReference>
<comment type="caution">
    <text evidence="10">The sequence shown here is derived from an EMBL/GenBank/DDBJ whole genome shotgun (WGS) entry which is preliminary data.</text>
</comment>
<keyword evidence="4" id="KW-0375">Hydrogen ion transport</keyword>
<name>A0A813LGT8_POLGL</name>
<evidence type="ECO:0000256" key="3">
    <source>
        <dbReference type="ARBA" id="ARBA00022448"/>
    </source>
</evidence>
<dbReference type="InterPro" id="IPR035968">
    <property type="entry name" value="ATP_synth_F1_ATPase_gsu"/>
</dbReference>
<evidence type="ECO:0000256" key="8">
    <source>
        <dbReference type="ARBA" id="ARBA00023310"/>
    </source>
</evidence>
<keyword evidence="8" id="KW-0066">ATP synthesis</keyword>
<evidence type="ECO:0000256" key="7">
    <source>
        <dbReference type="ARBA" id="ARBA00023196"/>
    </source>
</evidence>
<dbReference type="GO" id="GO:0045259">
    <property type="term" value="C:proton-transporting ATP synthase complex"/>
    <property type="evidence" value="ECO:0007669"/>
    <property type="project" value="UniProtKB-KW"/>
</dbReference>
<evidence type="ECO:0000256" key="6">
    <source>
        <dbReference type="ARBA" id="ARBA00023136"/>
    </source>
</evidence>
<keyword evidence="5" id="KW-0406">Ion transport</keyword>
<dbReference type="AlphaFoldDB" id="A0A813LGT8"/>
<dbReference type="GO" id="GO:0046933">
    <property type="term" value="F:proton-transporting ATP synthase activity, rotational mechanism"/>
    <property type="evidence" value="ECO:0007669"/>
    <property type="project" value="InterPro"/>
</dbReference>
<evidence type="ECO:0000256" key="2">
    <source>
        <dbReference type="ARBA" id="ARBA00007681"/>
    </source>
</evidence>
<proteinExistence type="inferred from homology"/>
<sequence length="1010" mass="113697">MFARILGRSAAPTFARLNGAVEIQTRNAATLKHLQIRMRSIANMKKITKAMKMVATAKFKKDMQKMENGLPFARPVMALFQRLPVEEKPGPITYLAVTSDKGLCGGVNTQVSKQVRLGLREEEAKGNQVKIQIMGGKGVATLKRLFADRFTNTFEELSKSPWTFATASMVAERVTLAKPGRLMIVSNSFKNMVTYETQVKHTVTQSEATTMDRTEWTKAMDVYSFEPSIYEVWEDLHEFYFGCVVYAAFLEAATTETAQRMTAMESATKNAGEMYNKVSLQFNRARQAKITTELCEIISGASAVCWRALWFVSGSASAGLVLANWKTFDQNQTQHAAHAFSGAQFPEQVARPRDVDCSDRPEWDSFRRAAVAHDRRGWPLDLDGLDAAAAEETRLLEVTAQTVVEKWMWMVCKEDCATTQHLQWAFVEEWAARCKASANFDRYLVTHYFRNRGVEFTKREASEFCHFGYITALVIAAHFEFPSSVAQAKRLLYLAFVLLGDFMAFDYLESSGWPVSSLLVIANLNAVSQQLIVGAELESMRATAPHPGEAGPQFLRLQSGWQGTSEAGKRSARSAEPGLLEPIPELRIWQMDAHTALAGEAMTMLTRFGDAMRVNVKFLGNSLAGNVCRNYGLCPASKQDKEVLQGLLDRYYKDKEAFEAVAKGFEEVLGPRLLRDADVLMCSQPMSWCRFLLGLQKPVFLYAGLPVMWDIREEDKAAWAEDFAGLLVGQRHVVIAESVFMAKEIHWQFGVRVPAMRILGLHAKATYAPLRNDSVLVSRFGTSGALSECMFQGYADANSAWFPLKFIQMEAVLFEEHLAITKTQAYGEAKEWREHVQEIKVPNMPYNKLARHRAAVCMPYDTTIFLFNEIYSTNMPVFVPRDLWKWLIGLHTAPSMEFRRDWESSDPSQIHGPGLPHDAVSQSSPFYASVHQPMGVQQAVDWAAYSDWAMLPHVRYFLGVPDLFLQLLDAEALHETSAKMRVFNDEELITALENWRNVAHRLLHAARSGV</sequence>
<dbReference type="PANTHER" id="PTHR11693:SF22">
    <property type="entry name" value="ATP SYNTHASE SUBUNIT GAMMA, MITOCHONDRIAL"/>
    <property type="match status" value="1"/>
</dbReference>
<dbReference type="PROSITE" id="PS00153">
    <property type="entry name" value="ATPASE_GAMMA"/>
    <property type="match status" value="1"/>
</dbReference>
<dbReference type="SUPFAM" id="SSF52943">
    <property type="entry name" value="ATP synthase (F1-ATPase), gamma subunit"/>
    <property type="match status" value="1"/>
</dbReference>
<gene>
    <name evidence="10" type="ORF">PGLA2088_LOCUS45625</name>
</gene>
<accession>A0A813LGT8</accession>
<evidence type="ECO:0000256" key="4">
    <source>
        <dbReference type="ARBA" id="ARBA00022781"/>
    </source>
</evidence>
<comment type="similarity">
    <text evidence="2">Belongs to the ATPase gamma chain family.</text>
</comment>
<dbReference type="PANTHER" id="PTHR11693">
    <property type="entry name" value="ATP SYNTHASE GAMMA CHAIN"/>
    <property type="match status" value="1"/>
</dbReference>
<evidence type="ECO:0000313" key="10">
    <source>
        <dbReference type="EMBL" id="CAE8730090.1"/>
    </source>
</evidence>
<dbReference type="NCBIfam" id="TIGR01146">
    <property type="entry name" value="ATPsyn_F1gamma"/>
    <property type="match status" value="1"/>
</dbReference>
<evidence type="ECO:0000256" key="1">
    <source>
        <dbReference type="ARBA" id="ARBA00004170"/>
    </source>
</evidence>
<dbReference type="CDD" id="cd12151">
    <property type="entry name" value="F1-ATPase_gamma"/>
    <property type="match status" value="1"/>
</dbReference>
<dbReference type="EMBL" id="CAJNNW010035798">
    <property type="protein sequence ID" value="CAE8730090.1"/>
    <property type="molecule type" value="Genomic_DNA"/>
</dbReference>